<feature type="compositionally biased region" description="Acidic residues" evidence="1">
    <location>
        <begin position="36"/>
        <end position="51"/>
    </location>
</feature>
<dbReference type="Proteomes" id="UP000799438">
    <property type="component" value="Unassembled WGS sequence"/>
</dbReference>
<feature type="region of interest" description="Disordered" evidence="1">
    <location>
        <begin position="458"/>
        <end position="494"/>
    </location>
</feature>
<gene>
    <name evidence="2" type="ORF">K452DRAFT_317340</name>
</gene>
<feature type="compositionally biased region" description="Polar residues" evidence="1">
    <location>
        <begin position="107"/>
        <end position="125"/>
    </location>
</feature>
<dbReference type="RefSeq" id="XP_033399639.1">
    <property type="nucleotide sequence ID" value="XM_033544051.1"/>
</dbReference>
<dbReference type="GeneID" id="54301547"/>
<sequence length="494" mass="55456">MASDGGASNDAEQQDELAQYTEDQDNNLDMELFGSDFEDDPEEGSDSDSSVEQETAPNDEPSNAHANFQPALDVVESQSTVNNETTAAADPPDIHTDVQRANDTVEPRNTGNVQETTADVVSSGNQTDSQSEDDSTSASETSETRNDLPREPVMLDDSTLPEVKSKRVEWVQRMYDSIMDRNDVQDRPTSRSYVRFAVDDETTADYYSVKKLVDIAYDIFDCMIDGAKKGFIIPRTKIIRLGPKAAQDRHLNTKQRLEAICEALKKEKAVCYDAVEIGIPKIQELVYGPLASVERKTRERTIRATEQRDLVAAQSPSPDSSTTRKWTFDEYNLSLGEPFAKPSGHISRRTIGNQYLRYQPSTYRPNVLLYPQRVRPDPYTQFLTQQGMYQRPGSGTPIYANGLHRVQFPARRVPTAGYAENIPIYPEERQASGREILLNSMANPVDRFMLAQAGGYYRQEETPSEAPRPYVSLHDLEYEKTEPNPRMQAPGPGK</sequence>
<dbReference type="AlphaFoldDB" id="A0A6A6BM62"/>
<feature type="compositionally biased region" description="Basic and acidic residues" evidence="1">
    <location>
        <begin position="474"/>
        <end position="483"/>
    </location>
</feature>
<dbReference type="EMBL" id="ML995481">
    <property type="protein sequence ID" value="KAF2143927.1"/>
    <property type="molecule type" value="Genomic_DNA"/>
</dbReference>
<protein>
    <submittedName>
        <fullName evidence="2">Uncharacterized protein</fullName>
    </submittedName>
</protein>
<feature type="compositionally biased region" description="Basic and acidic residues" evidence="1">
    <location>
        <begin position="92"/>
        <end position="106"/>
    </location>
</feature>
<organism evidence="2 3">
    <name type="scientific">Aplosporella prunicola CBS 121167</name>
    <dbReference type="NCBI Taxonomy" id="1176127"/>
    <lineage>
        <taxon>Eukaryota</taxon>
        <taxon>Fungi</taxon>
        <taxon>Dikarya</taxon>
        <taxon>Ascomycota</taxon>
        <taxon>Pezizomycotina</taxon>
        <taxon>Dothideomycetes</taxon>
        <taxon>Dothideomycetes incertae sedis</taxon>
        <taxon>Botryosphaeriales</taxon>
        <taxon>Aplosporellaceae</taxon>
        <taxon>Aplosporella</taxon>
    </lineage>
</organism>
<proteinExistence type="predicted"/>
<evidence type="ECO:0000256" key="1">
    <source>
        <dbReference type="SAM" id="MobiDB-lite"/>
    </source>
</evidence>
<feature type="region of interest" description="Disordered" evidence="1">
    <location>
        <begin position="1"/>
        <end position="160"/>
    </location>
</feature>
<reference evidence="2" key="1">
    <citation type="journal article" date="2020" name="Stud. Mycol.">
        <title>101 Dothideomycetes genomes: a test case for predicting lifestyles and emergence of pathogens.</title>
        <authorList>
            <person name="Haridas S."/>
            <person name="Albert R."/>
            <person name="Binder M."/>
            <person name="Bloem J."/>
            <person name="Labutti K."/>
            <person name="Salamov A."/>
            <person name="Andreopoulos B."/>
            <person name="Baker S."/>
            <person name="Barry K."/>
            <person name="Bills G."/>
            <person name="Bluhm B."/>
            <person name="Cannon C."/>
            <person name="Castanera R."/>
            <person name="Culley D."/>
            <person name="Daum C."/>
            <person name="Ezra D."/>
            <person name="Gonzalez J."/>
            <person name="Henrissat B."/>
            <person name="Kuo A."/>
            <person name="Liang C."/>
            <person name="Lipzen A."/>
            <person name="Lutzoni F."/>
            <person name="Magnuson J."/>
            <person name="Mondo S."/>
            <person name="Nolan M."/>
            <person name="Ohm R."/>
            <person name="Pangilinan J."/>
            <person name="Park H.-J."/>
            <person name="Ramirez L."/>
            <person name="Alfaro M."/>
            <person name="Sun H."/>
            <person name="Tritt A."/>
            <person name="Yoshinaga Y."/>
            <person name="Zwiers L.-H."/>
            <person name="Turgeon B."/>
            <person name="Goodwin S."/>
            <person name="Spatafora J."/>
            <person name="Crous P."/>
            <person name="Grigoriev I."/>
        </authorList>
    </citation>
    <scope>NUCLEOTIDE SEQUENCE</scope>
    <source>
        <strain evidence="2">CBS 121167</strain>
    </source>
</reference>
<feature type="compositionally biased region" description="Polar residues" evidence="1">
    <location>
        <begin position="76"/>
        <end position="86"/>
    </location>
</feature>
<accession>A0A6A6BM62</accession>
<evidence type="ECO:0000313" key="3">
    <source>
        <dbReference type="Proteomes" id="UP000799438"/>
    </source>
</evidence>
<keyword evidence="3" id="KW-1185">Reference proteome</keyword>
<name>A0A6A6BM62_9PEZI</name>
<evidence type="ECO:0000313" key="2">
    <source>
        <dbReference type="EMBL" id="KAF2143927.1"/>
    </source>
</evidence>